<name>A0AAX3BG93_9SPIR</name>
<feature type="transmembrane region" description="Helical" evidence="1">
    <location>
        <begin position="7"/>
        <end position="29"/>
    </location>
</feature>
<keyword evidence="1" id="KW-0472">Membrane</keyword>
<sequence length="163" mass="18311">MQTKPPFSVIVTGILLIGIGLAFLLETFIPGLKAFSLWPLFLLIPVILMLSEVKSRKDLSSKIFGITYLLYLVVFFIVLNTLGWHHMSTLWPHFILAASVGLFAEFVVTLEVSKLWEMATAVVIAAYFLVPGLSFRVLAGVLLIFWGIWLLIKTFLPSKKKNN</sequence>
<accession>A0AAX3BG93</accession>
<feature type="transmembrane region" description="Helical" evidence="1">
    <location>
        <begin position="137"/>
        <end position="156"/>
    </location>
</feature>
<proteinExistence type="predicted"/>
<dbReference type="Proteomes" id="UP001056539">
    <property type="component" value="Chromosome"/>
</dbReference>
<dbReference type="RefSeq" id="WP_271435568.1">
    <property type="nucleotide sequence ID" value="NZ_CP073355.1"/>
</dbReference>
<dbReference type="EMBL" id="CP073355">
    <property type="protein sequence ID" value="URA10441.1"/>
    <property type="molecule type" value="Genomic_DNA"/>
</dbReference>
<gene>
    <name evidence="2" type="ORF">KDW03_01160</name>
</gene>
<feature type="transmembrane region" description="Helical" evidence="1">
    <location>
        <begin position="63"/>
        <end position="84"/>
    </location>
</feature>
<dbReference type="AlphaFoldDB" id="A0AAX3BG93"/>
<evidence type="ECO:0000256" key="1">
    <source>
        <dbReference type="SAM" id="Phobius"/>
    </source>
</evidence>
<dbReference type="KEGG" id="taqu:KDW03_01160"/>
<evidence type="ECO:0008006" key="4">
    <source>
        <dbReference type="Google" id="ProtNLM"/>
    </source>
</evidence>
<keyword evidence="3" id="KW-1185">Reference proteome</keyword>
<keyword evidence="1" id="KW-0812">Transmembrane</keyword>
<feature type="transmembrane region" description="Helical" evidence="1">
    <location>
        <begin position="35"/>
        <end position="51"/>
    </location>
</feature>
<evidence type="ECO:0000313" key="2">
    <source>
        <dbReference type="EMBL" id="URA10441.1"/>
    </source>
</evidence>
<evidence type="ECO:0000313" key="3">
    <source>
        <dbReference type="Proteomes" id="UP001056539"/>
    </source>
</evidence>
<keyword evidence="1" id="KW-1133">Transmembrane helix</keyword>
<protein>
    <recommendedName>
        <fullName evidence="4">DUF5668 domain-containing protein</fullName>
    </recommendedName>
</protein>
<reference evidence="2" key="1">
    <citation type="submission" date="2021-04" db="EMBL/GenBank/DDBJ databases">
        <authorList>
            <person name="Postec A."/>
        </authorList>
    </citation>
    <scope>NUCLEOTIDE SEQUENCE</scope>
    <source>
        <strain evidence="2">F1F22</strain>
    </source>
</reference>
<feature type="transmembrane region" description="Helical" evidence="1">
    <location>
        <begin position="90"/>
        <end position="108"/>
    </location>
</feature>
<reference evidence="2" key="2">
    <citation type="submission" date="2022-06" db="EMBL/GenBank/DDBJ databases">
        <title>Thermospira aquatica gen. nov., sp. nov.</title>
        <authorList>
            <person name="Ben Ali Gam Z."/>
            <person name="Labat M."/>
        </authorList>
    </citation>
    <scope>NUCLEOTIDE SEQUENCE</scope>
    <source>
        <strain evidence="2">F1F22</strain>
    </source>
</reference>
<organism evidence="2 3">
    <name type="scientific">Thermospira aquatica</name>
    <dbReference type="NCBI Taxonomy" id="2828656"/>
    <lineage>
        <taxon>Bacteria</taxon>
        <taxon>Pseudomonadati</taxon>
        <taxon>Spirochaetota</taxon>
        <taxon>Spirochaetia</taxon>
        <taxon>Brevinematales</taxon>
        <taxon>Thermospiraceae</taxon>
        <taxon>Thermospira</taxon>
    </lineage>
</organism>